<gene>
    <name evidence="11" type="ORF">ACFSBT_21190</name>
</gene>
<dbReference type="SUPFAM" id="SSF82689">
    <property type="entry name" value="Mechanosensitive channel protein MscS (YggB), C-terminal domain"/>
    <property type="match status" value="1"/>
</dbReference>
<dbReference type="Proteomes" id="UP001597187">
    <property type="component" value="Unassembled WGS sequence"/>
</dbReference>
<dbReference type="InterPro" id="IPR045275">
    <property type="entry name" value="MscS_archaea/bacteria_type"/>
</dbReference>
<evidence type="ECO:0000313" key="11">
    <source>
        <dbReference type="EMBL" id="MFD1515804.1"/>
    </source>
</evidence>
<dbReference type="Pfam" id="PF00924">
    <property type="entry name" value="MS_channel_2nd"/>
    <property type="match status" value="1"/>
</dbReference>
<feature type="domain" description="Mechanosensitive ion channel MscS C-terminal" evidence="10">
    <location>
        <begin position="213"/>
        <end position="300"/>
    </location>
</feature>
<feature type="transmembrane region" description="Helical" evidence="8">
    <location>
        <begin position="121"/>
        <end position="147"/>
    </location>
</feature>
<keyword evidence="4 8" id="KW-0812">Transmembrane</keyword>
<dbReference type="Gene3D" id="2.30.30.60">
    <property type="match status" value="1"/>
</dbReference>
<evidence type="ECO:0000256" key="6">
    <source>
        <dbReference type="ARBA" id="ARBA00023136"/>
    </source>
</evidence>
<evidence type="ECO:0000256" key="5">
    <source>
        <dbReference type="ARBA" id="ARBA00022989"/>
    </source>
</evidence>
<feature type="domain" description="Mechanosensitive ion channel MscS" evidence="9">
    <location>
        <begin position="135"/>
        <end position="206"/>
    </location>
</feature>
<dbReference type="InterPro" id="IPR010920">
    <property type="entry name" value="LSM_dom_sf"/>
</dbReference>
<keyword evidence="5 8" id="KW-1133">Transmembrane helix</keyword>
<dbReference type="Gene3D" id="3.30.70.100">
    <property type="match status" value="1"/>
</dbReference>
<keyword evidence="3" id="KW-1003">Cell membrane</keyword>
<dbReference type="Gene3D" id="1.10.287.1260">
    <property type="match status" value="1"/>
</dbReference>
<organism evidence="11 12">
    <name type="scientific">Halomarina rubra</name>
    <dbReference type="NCBI Taxonomy" id="2071873"/>
    <lineage>
        <taxon>Archaea</taxon>
        <taxon>Methanobacteriati</taxon>
        <taxon>Methanobacteriota</taxon>
        <taxon>Stenosarchaea group</taxon>
        <taxon>Halobacteria</taxon>
        <taxon>Halobacteriales</taxon>
        <taxon>Natronomonadaceae</taxon>
        <taxon>Halomarina</taxon>
    </lineage>
</organism>
<feature type="region of interest" description="Disordered" evidence="7">
    <location>
        <begin position="1"/>
        <end position="25"/>
    </location>
</feature>
<evidence type="ECO:0000259" key="10">
    <source>
        <dbReference type="Pfam" id="PF21082"/>
    </source>
</evidence>
<feature type="transmembrane region" description="Helical" evidence="8">
    <location>
        <begin position="47"/>
        <end position="68"/>
    </location>
</feature>
<evidence type="ECO:0000256" key="1">
    <source>
        <dbReference type="ARBA" id="ARBA00004651"/>
    </source>
</evidence>
<evidence type="ECO:0000313" key="12">
    <source>
        <dbReference type="Proteomes" id="UP001597187"/>
    </source>
</evidence>
<keyword evidence="6 8" id="KW-0472">Membrane</keyword>
<comment type="subcellular location">
    <subcellularLocation>
        <location evidence="1">Cell membrane</location>
        <topology evidence="1">Multi-pass membrane protein</topology>
    </subcellularLocation>
</comment>
<evidence type="ECO:0000256" key="8">
    <source>
        <dbReference type="SAM" id="Phobius"/>
    </source>
</evidence>
<evidence type="ECO:0000259" key="9">
    <source>
        <dbReference type="Pfam" id="PF00924"/>
    </source>
</evidence>
<name>A0ABD6B400_9EURY</name>
<dbReference type="InterPro" id="IPR011014">
    <property type="entry name" value="MscS_channel_TM-2"/>
</dbReference>
<sequence>MTGRAGHQAGNDSNGTNVSDAFQPDEVGPVGQALREWGVPRGYAEPFGAVLTFVVLFVLLYGVVRLVVVPLADRALATRGLNRNARKPLLRLVRVLSLVVGVSLALNFAGYGGVLSSLTTIGAAATLAVGFALKDLLANFVAGVFIYTDRPFRIGDWIEWPETGGLPNAGVVTDITFRVTRVQTFDNQLLTIPNSKLTNDVVMNPTARDKLRVSFEFGIGYEDDIDEATRIILAEAERHPDILELPEPMVTLSENPLADSYVGLVSRFWIANPNRGKFLRVRSEFVKRVKERFDQAGIDIPYPQVDLSGSVETRGPGRR</sequence>
<evidence type="ECO:0000256" key="2">
    <source>
        <dbReference type="ARBA" id="ARBA00008017"/>
    </source>
</evidence>
<accession>A0ABD6B400</accession>
<dbReference type="PANTHER" id="PTHR30221">
    <property type="entry name" value="SMALL-CONDUCTANCE MECHANOSENSITIVE CHANNEL"/>
    <property type="match status" value="1"/>
</dbReference>
<dbReference type="InterPro" id="IPR006685">
    <property type="entry name" value="MscS_channel_2nd"/>
</dbReference>
<keyword evidence="12" id="KW-1185">Reference proteome</keyword>
<dbReference type="SUPFAM" id="SSF82861">
    <property type="entry name" value="Mechanosensitive channel protein MscS (YggB), transmembrane region"/>
    <property type="match status" value="1"/>
</dbReference>
<dbReference type="InterPro" id="IPR023408">
    <property type="entry name" value="MscS_beta-dom_sf"/>
</dbReference>
<feature type="compositionally biased region" description="Polar residues" evidence="7">
    <location>
        <begin position="10"/>
        <end position="20"/>
    </location>
</feature>
<comment type="similarity">
    <text evidence="2">Belongs to the MscS (TC 1.A.23) family.</text>
</comment>
<feature type="transmembrane region" description="Helical" evidence="8">
    <location>
        <begin position="89"/>
        <end position="109"/>
    </location>
</feature>
<comment type="caution">
    <text evidence="11">The sequence shown here is derived from an EMBL/GenBank/DDBJ whole genome shotgun (WGS) entry which is preliminary data.</text>
</comment>
<dbReference type="AlphaFoldDB" id="A0ABD6B400"/>
<dbReference type="SUPFAM" id="SSF50182">
    <property type="entry name" value="Sm-like ribonucleoproteins"/>
    <property type="match status" value="1"/>
</dbReference>
<proteinExistence type="inferred from homology"/>
<dbReference type="InterPro" id="IPR011066">
    <property type="entry name" value="MscS_channel_C_sf"/>
</dbReference>
<dbReference type="PANTHER" id="PTHR30221:SF1">
    <property type="entry name" value="SMALL-CONDUCTANCE MECHANOSENSITIVE CHANNEL"/>
    <property type="match status" value="1"/>
</dbReference>
<dbReference type="Pfam" id="PF21082">
    <property type="entry name" value="MS_channel_3rd"/>
    <property type="match status" value="1"/>
</dbReference>
<evidence type="ECO:0000256" key="7">
    <source>
        <dbReference type="SAM" id="MobiDB-lite"/>
    </source>
</evidence>
<dbReference type="RefSeq" id="WP_250875727.1">
    <property type="nucleotide sequence ID" value="NZ_JALXFV010000011.1"/>
</dbReference>
<reference evidence="11 12" key="1">
    <citation type="journal article" date="2019" name="Int. J. Syst. Evol. Microbiol.">
        <title>The Global Catalogue of Microorganisms (GCM) 10K type strain sequencing project: providing services to taxonomists for standard genome sequencing and annotation.</title>
        <authorList>
            <consortium name="The Broad Institute Genomics Platform"/>
            <consortium name="The Broad Institute Genome Sequencing Center for Infectious Disease"/>
            <person name="Wu L."/>
            <person name="Ma J."/>
        </authorList>
    </citation>
    <scope>NUCLEOTIDE SEQUENCE [LARGE SCALE GENOMIC DNA]</scope>
    <source>
        <strain evidence="11 12">CGMCC 1.12563</strain>
    </source>
</reference>
<protein>
    <submittedName>
        <fullName evidence="11">Mechanosensitive ion channel family protein</fullName>
    </submittedName>
</protein>
<dbReference type="InterPro" id="IPR049278">
    <property type="entry name" value="MS_channel_C"/>
</dbReference>
<dbReference type="GO" id="GO:0005886">
    <property type="term" value="C:plasma membrane"/>
    <property type="evidence" value="ECO:0007669"/>
    <property type="project" value="UniProtKB-SubCell"/>
</dbReference>
<evidence type="ECO:0000256" key="3">
    <source>
        <dbReference type="ARBA" id="ARBA00022475"/>
    </source>
</evidence>
<dbReference type="EMBL" id="JBHUDC010000011">
    <property type="protein sequence ID" value="MFD1515804.1"/>
    <property type="molecule type" value="Genomic_DNA"/>
</dbReference>
<evidence type="ECO:0000256" key="4">
    <source>
        <dbReference type="ARBA" id="ARBA00022692"/>
    </source>
</evidence>